<feature type="binding site" evidence="16">
    <location>
        <position position="86"/>
    </location>
    <ligand>
        <name>GTP</name>
        <dbReference type="ChEBI" id="CHEBI:37565"/>
    </ligand>
</feature>
<evidence type="ECO:0000313" key="18">
    <source>
        <dbReference type="Proteomes" id="UP000619079"/>
    </source>
</evidence>
<dbReference type="EC" id="2.7.7.62" evidence="14"/>
<feature type="binding site" evidence="16">
    <location>
        <begin position="54"/>
        <end position="57"/>
    </location>
    <ligand>
        <name>GTP</name>
        <dbReference type="ChEBI" id="CHEBI:37565"/>
    </ligand>
</feature>
<evidence type="ECO:0000256" key="1">
    <source>
        <dbReference type="ARBA" id="ARBA00000312"/>
    </source>
</evidence>
<evidence type="ECO:0000256" key="11">
    <source>
        <dbReference type="ARBA" id="ARBA00022777"/>
    </source>
</evidence>
<evidence type="ECO:0000256" key="4">
    <source>
        <dbReference type="ARBA" id="ARBA00003889"/>
    </source>
</evidence>
<comment type="catalytic activity">
    <reaction evidence="2 14">
        <text>adenosylcob(III)inamide phosphate + GTP + H(+) = adenosylcob(III)inamide-GDP + diphosphate</text>
        <dbReference type="Rhea" id="RHEA:22712"/>
        <dbReference type="ChEBI" id="CHEBI:15378"/>
        <dbReference type="ChEBI" id="CHEBI:33019"/>
        <dbReference type="ChEBI" id="CHEBI:37565"/>
        <dbReference type="ChEBI" id="CHEBI:58502"/>
        <dbReference type="ChEBI" id="CHEBI:60487"/>
        <dbReference type="EC" id="2.7.7.62"/>
    </reaction>
</comment>
<evidence type="ECO:0000256" key="8">
    <source>
        <dbReference type="ARBA" id="ARBA00022573"/>
    </source>
</evidence>
<comment type="similarity">
    <text evidence="7 14">Belongs to the CobU/CobP family.</text>
</comment>
<feature type="active site" description="GMP-histidine intermediate" evidence="15">
    <location>
        <position position="53"/>
    </location>
</feature>
<evidence type="ECO:0000256" key="2">
    <source>
        <dbReference type="ARBA" id="ARBA00000711"/>
    </source>
</evidence>
<evidence type="ECO:0000256" key="9">
    <source>
        <dbReference type="ARBA" id="ARBA00022679"/>
    </source>
</evidence>
<feature type="binding site" evidence="16">
    <location>
        <begin position="37"/>
        <end position="39"/>
    </location>
    <ligand>
        <name>GTP</name>
        <dbReference type="ChEBI" id="CHEBI:37565"/>
    </ligand>
</feature>
<accession>A0A8J7LVQ7</accession>
<evidence type="ECO:0000256" key="5">
    <source>
        <dbReference type="ARBA" id="ARBA00004692"/>
    </source>
</evidence>
<protein>
    <recommendedName>
        <fullName evidence="14">Bifunctional adenosylcobalamin biosynthesis protein</fullName>
        <ecNumber evidence="14">2.7.1.156</ecNumber>
        <ecNumber evidence="14">2.7.7.62</ecNumber>
    </recommendedName>
</protein>
<dbReference type="GO" id="GO:0008820">
    <property type="term" value="F:cobinamide phosphate guanylyltransferase activity"/>
    <property type="evidence" value="ECO:0007669"/>
    <property type="project" value="UniProtKB-UniRule"/>
</dbReference>
<keyword evidence="10 14" id="KW-0547">Nucleotide-binding</keyword>
<sequence>MHVRQTLTLVLGGAASGKSAFAETLVMATGKPRVYLATAQAFDDEMRAKVDRHRDQRGPDWTTLEAPHDVAPALSGLHTDQVCLLDCATMWLSNRMLAEDDLATAQDKFLAALAGCAAELVVVSNEVGQGIVPDNALARRFRDAQGRLNIALAARSDRVIQVVAGLPLILKGAPL</sequence>
<evidence type="ECO:0000256" key="12">
    <source>
        <dbReference type="ARBA" id="ARBA00022840"/>
    </source>
</evidence>
<dbReference type="EMBL" id="JAELVR010000004">
    <property type="protein sequence ID" value="MBJ6371196.1"/>
    <property type="molecule type" value="Genomic_DNA"/>
</dbReference>
<evidence type="ECO:0000256" key="15">
    <source>
        <dbReference type="PIRSR" id="PIRSR006135-1"/>
    </source>
</evidence>
<reference evidence="17" key="1">
    <citation type="submission" date="2020-12" db="EMBL/GenBank/DDBJ databases">
        <title>Sedimentitalea sp. nov., isolated from sand in Incheon.</title>
        <authorList>
            <person name="Kim W."/>
        </authorList>
    </citation>
    <scope>NUCLEOTIDE SEQUENCE</scope>
    <source>
        <strain evidence="17">CAU 1593</strain>
    </source>
</reference>
<dbReference type="Gene3D" id="3.40.50.300">
    <property type="entry name" value="P-loop containing nucleotide triphosphate hydrolases"/>
    <property type="match status" value="1"/>
</dbReference>
<evidence type="ECO:0000256" key="13">
    <source>
        <dbReference type="ARBA" id="ARBA00023134"/>
    </source>
</evidence>
<dbReference type="InterPro" id="IPR003203">
    <property type="entry name" value="CobU/CobP"/>
</dbReference>
<evidence type="ECO:0000256" key="14">
    <source>
        <dbReference type="PIRNR" id="PIRNR006135"/>
    </source>
</evidence>
<comment type="function">
    <text evidence="4 14">Catalyzes ATP-dependent phosphorylation of adenosylcobinamide and addition of GMP to adenosylcobinamide phosphate.</text>
</comment>
<dbReference type="Proteomes" id="UP000619079">
    <property type="component" value="Unassembled WGS sequence"/>
</dbReference>
<evidence type="ECO:0000256" key="16">
    <source>
        <dbReference type="PIRSR" id="PIRSR006135-2"/>
    </source>
</evidence>
<comment type="caution">
    <text evidence="17">The sequence shown here is derived from an EMBL/GenBank/DDBJ whole genome shotgun (WGS) entry which is preliminary data.</text>
</comment>
<keyword evidence="18" id="KW-1185">Reference proteome</keyword>
<dbReference type="RefSeq" id="WP_199024059.1">
    <property type="nucleotide sequence ID" value="NZ_JAELVR010000004.1"/>
</dbReference>
<evidence type="ECO:0000256" key="3">
    <source>
        <dbReference type="ARBA" id="ARBA00001522"/>
    </source>
</evidence>
<comment type="catalytic activity">
    <reaction evidence="1 14">
        <text>adenosylcob(III)inamide + ATP = adenosylcob(III)inamide phosphate + ADP + H(+)</text>
        <dbReference type="Rhea" id="RHEA:15769"/>
        <dbReference type="ChEBI" id="CHEBI:2480"/>
        <dbReference type="ChEBI" id="CHEBI:15378"/>
        <dbReference type="ChEBI" id="CHEBI:30616"/>
        <dbReference type="ChEBI" id="CHEBI:58502"/>
        <dbReference type="ChEBI" id="CHEBI:456216"/>
        <dbReference type="EC" id="2.7.1.156"/>
    </reaction>
</comment>
<comment type="catalytic activity">
    <reaction evidence="3">
        <text>adenosylcob(III)inamide + GTP = adenosylcob(III)inamide phosphate + GDP + H(+)</text>
        <dbReference type="Rhea" id="RHEA:15765"/>
        <dbReference type="ChEBI" id="CHEBI:2480"/>
        <dbReference type="ChEBI" id="CHEBI:15378"/>
        <dbReference type="ChEBI" id="CHEBI:37565"/>
        <dbReference type="ChEBI" id="CHEBI:58189"/>
        <dbReference type="ChEBI" id="CHEBI:58502"/>
        <dbReference type="EC" id="2.7.1.156"/>
    </reaction>
</comment>
<evidence type="ECO:0000256" key="10">
    <source>
        <dbReference type="ARBA" id="ARBA00022741"/>
    </source>
</evidence>
<dbReference type="PANTHER" id="PTHR34848:SF1">
    <property type="entry name" value="BIFUNCTIONAL ADENOSYLCOBALAMIN BIOSYNTHESIS PROTEIN COBU"/>
    <property type="match status" value="1"/>
</dbReference>
<dbReference type="PIRSF" id="PIRSF006135">
    <property type="entry name" value="CobU"/>
    <property type="match status" value="1"/>
</dbReference>
<dbReference type="CDD" id="cd00544">
    <property type="entry name" value="CobU"/>
    <property type="match status" value="1"/>
</dbReference>
<dbReference type="GO" id="GO:0009236">
    <property type="term" value="P:cobalamin biosynthetic process"/>
    <property type="evidence" value="ECO:0007669"/>
    <property type="project" value="UniProtKB-UniRule"/>
</dbReference>
<feature type="binding site" evidence="16">
    <location>
        <begin position="12"/>
        <end position="19"/>
    </location>
    <ligand>
        <name>GTP</name>
        <dbReference type="ChEBI" id="CHEBI:37565"/>
    </ligand>
</feature>
<dbReference type="GO" id="GO:0005525">
    <property type="term" value="F:GTP binding"/>
    <property type="evidence" value="ECO:0007669"/>
    <property type="project" value="UniProtKB-UniRule"/>
</dbReference>
<dbReference type="AlphaFoldDB" id="A0A8J7LVQ7"/>
<dbReference type="GO" id="GO:0005524">
    <property type="term" value="F:ATP binding"/>
    <property type="evidence" value="ECO:0007669"/>
    <property type="project" value="UniProtKB-UniRule"/>
</dbReference>
<dbReference type="InterPro" id="IPR027417">
    <property type="entry name" value="P-loop_NTPase"/>
</dbReference>
<dbReference type="EC" id="2.7.1.156" evidence="14"/>
<dbReference type="PANTHER" id="PTHR34848">
    <property type="match status" value="1"/>
</dbReference>
<dbReference type="UniPathway" id="UPA00148">
    <property type="reaction ID" value="UER00236"/>
</dbReference>
<dbReference type="Pfam" id="PF02283">
    <property type="entry name" value="CobU"/>
    <property type="match status" value="1"/>
</dbReference>
<keyword evidence="12 14" id="KW-0067">ATP-binding</keyword>
<evidence type="ECO:0000256" key="7">
    <source>
        <dbReference type="ARBA" id="ARBA00007490"/>
    </source>
</evidence>
<name>A0A8J7LVQ7_9RHOB</name>
<proteinExistence type="inferred from homology"/>
<evidence type="ECO:0000313" key="17">
    <source>
        <dbReference type="EMBL" id="MBJ6371196.1"/>
    </source>
</evidence>
<gene>
    <name evidence="17" type="primary">cobU</name>
    <name evidence="17" type="ORF">JF290_06625</name>
</gene>
<dbReference type="GO" id="GO:0043752">
    <property type="term" value="F:adenosylcobinamide kinase activity"/>
    <property type="evidence" value="ECO:0007669"/>
    <property type="project" value="UniProtKB-EC"/>
</dbReference>
<dbReference type="SUPFAM" id="SSF52540">
    <property type="entry name" value="P-loop containing nucleoside triphosphate hydrolases"/>
    <property type="match status" value="1"/>
</dbReference>
<keyword evidence="13 14" id="KW-0342">GTP-binding</keyword>
<feature type="binding site" evidence="16">
    <location>
        <position position="65"/>
    </location>
    <ligand>
        <name>GTP</name>
        <dbReference type="ChEBI" id="CHEBI:37565"/>
    </ligand>
</feature>
<comment type="pathway">
    <text evidence="6 14">Cofactor biosynthesis; adenosylcobalamin biosynthesis; adenosylcobalamin from cob(II)yrinate a,c-diamide: step 5/7.</text>
</comment>
<keyword evidence="8 14" id="KW-0169">Cobalamin biosynthesis</keyword>
<keyword evidence="17" id="KW-0548">Nucleotidyltransferase</keyword>
<keyword evidence="9 14" id="KW-0808">Transferase</keyword>
<evidence type="ECO:0000256" key="6">
    <source>
        <dbReference type="ARBA" id="ARBA00005159"/>
    </source>
</evidence>
<organism evidence="17 18">
    <name type="scientific">Sedimentitalea arenosa</name>
    <dbReference type="NCBI Taxonomy" id="2798803"/>
    <lineage>
        <taxon>Bacteria</taxon>
        <taxon>Pseudomonadati</taxon>
        <taxon>Pseudomonadota</taxon>
        <taxon>Alphaproteobacteria</taxon>
        <taxon>Rhodobacterales</taxon>
        <taxon>Paracoccaceae</taxon>
        <taxon>Sedimentitalea</taxon>
    </lineage>
</organism>
<keyword evidence="11 14" id="KW-0418">Kinase</keyword>
<comment type="pathway">
    <text evidence="5 14">Cofactor biosynthesis; adenosylcobalamin biosynthesis; adenosylcobalamin from cob(II)yrinate a,c-diamide: step 6/7.</text>
</comment>
<dbReference type="NCBIfam" id="NF004469">
    <property type="entry name" value="PRK05800.1"/>
    <property type="match status" value="1"/>
</dbReference>